<proteinExistence type="predicted"/>
<protein>
    <submittedName>
        <fullName evidence="1">Uncharacterized protein</fullName>
    </submittedName>
</protein>
<evidence type="ECO:0000313" key="1">
    <source>
        <dbReference type="EMBL" id="KAK8973867.1"/>
    </source>
</evidence>
<organism evidence="1 2">
    <name type="scientific">Hibiscus sabdariffa</name>
    <name type="common">roselle</name>
    <dbReference type="NCBI Taxonomy" id="183260"/>
    <lineage>
        <taxon>Eukaryota</taxon>
        <taxon>Viridiplantae</taxon>
        <taxon>Streptophyta</taxon>
        <taxon>Embryophyta</taxon>
        <taxon>Tracheophyta</taxon>
        <taxon>Spermatophyta</taxon>
        <taxon>Magnoliopsida</taxon>
        <taxon>eudicotyledons</taxon>
        <taxon>Gunneridae</taxon>
        <taxon>Pentapetalae</taxon>
        <taxon>rosids</taxon>
        <taxon>malvids</taxon>
        <taxon>Malvales</taxon>
        <taxon>Malvaceae</taxon>
        <taxon>Malvoideae</taxon>
        <taxon>Hibiscus</taxon>
    </lineage>
</organism>
<sequence length="75" mass="8192">MLVMCSLKGQSQVVEALVAQNVDNVKVGHDAETLLNAMEDNVDKVTLVACTNMMDNVDEDIARFVLSFVGRNQGH</sequence>
<reference evidence="1 2" key="1">
    <citation type="journal article" date="2024" name="G3 (Bethesda)">
        <title>Genome assembly of Hibiscus sabdariffa L. provides insights into metabolisms of medicinal natural products.</title>
        <authorList>
            <person name="Kim T."/>
        </authorList>
    </citation>
    <scope>NUCLEOTIDE SEQUENCE [LARGE SCALE GENOMIC DNA]</scope>
    <source>
        <strain evidence="1">TK-2024</strain>
        <tissue evidence="1">Old leaves</tissue>
    </source>
</reference>
<keyword evidence="2" id="KW-1185">Reference proteome</keyword>
<dbReference type="Proteomes" id="UP001396334">
    <property type="component" value="Unassembled WGS sequence"/>
</dbReference>
<comment type="caution">
    <text evidence="1">The sequence shown here is derived from an EMBL/GenBank/DDBJ whole genome shotgun (WGS) entry which is preliminary data.</text>
</comment>
<gene>
    <name evidence="1" type="ORF">V6N11_013024</name>
</gene>
<name>A0ABR2NCK8_9ROSI</name>
<dbReference type="EMBL" id="JBBPBN010000174">
    <property type="protein sequence ID" value="KAK8973867.1"/>
    <property type="molecule type" value="Genomic_DNA"/>
</dbReference>
<evidence type="ECO:0000313" key="2">
    <source>
        <dbReference type="Proteomes" id="UP001396334"/>
    </source>
</evidence>
<accession>A0ABR2NCK8</accession>